<sequence length="215" mass="24697">MAKVYMYVVARDLGFAPNPFHGYCTLATCKPKIRNVATTGDWVIGFGGSTLKATGKCIFAMRVTQKLTFNQYWNDPVFNDKKPVQNGSQQMLVGDNIYHQNHNNIWEQSYSHHSYEDGSTNKYNLNRDTGSDKVLISEHFYYFGNSAPLVPNHLLSEIGYKNKIGHRTFPLDEVSCMIHWLEKHYSQSLNRVDADPYDFDKSHSHYSVETNKINT</sequence>
<evidence type="ECO:0000259" key="1">
    <source>
        <dbReference type="Pfam" id="PF18753"/>
    </source>
</evidence>
<name>A0A7L5DYT5_9BACT</name>
<gene>
    <name evidence="2" type="ORF">HH216_24015</name>
</gene>
<evidence type="ECO:0000313" key="3">
    <source>
        <dbReference type="Proteomes" id="UP000501128"/>
    </source>
</evidence>
<dbReference type="EMBL" id="CP051677">
    <property type="protein sequence ID" value="QJD81147.1"/>
    <property type="molecule type" value="Genomic_DNA"/>
</dbReference>
<dbReference type="InterPro" id="IPR041180">
    <property type="entry name" value="Nmad2"/>
</dbReference>
<evidence type="ECO:0000313" key="2">
    <source>
        <dbReference type="EMBL" id="QJD81147.1"/>
    </source>
</evidence>
<feature type="domain" description="Nucleotide modification associated" evidence="1">
    <location>
        <begin position="1"/>
        <end position="201"/>
    </location>
</feature>
<dbReference type="Pfam" id="PF18753">
    <property type="entry name" value="Nmad2"/>
    <property type="match status" value="1"/>
</dbReference>
<proteinExistence type="predicted"/>
<keyword evidence="3" id="KW-1185">Reference proteome</keyword>
<dbReference type="AlphaFoldDB" id="A0A7L5DYT5"/>
<reference evidence="2 3" key="1">
    <citation type="submission" date="2020-04" db="EMBL/GenBank/DDBJ databases">
        <title>Genome sequencing of novel species.</title>
        <authorList>
            <person name="Heo J."/>
            <person name="Kim S.-J."/>
            <person name="Kim J.-S."/>
            <person name="Hong S.-B."/>
            <person name="Kwon S.-W."/>
        </authorList>
    </citation>
    <scope>NUCLEOTIDE SEQUENCE [LARGE SCALE GENOMIC DNA]</scope>
    <source>
        <strain evidence="2 3">CJU-R4</strain>
    </source>
</reference>
<dbReference type="RefSeq" id="WP_169553166.1">
    <property type="nucleotide sequence ID" value="NZ_CP051677.1"/>
</dbReference>
<dbReference type="Proteomes" id="UP000501128">
    <property type="component" value="Chromosome"/>
</dbReference>
<dbReference type="KEGG" id="srho:HH216_24015"/>
<accession>A0A7L5DYT5</accession>
<organism evidence="2 3">
    <name type="scientific">Spirosoma rhododendri</name>
    <dbReference type="NCBI Taxonomy" id="2728024"/>
    <lineage>
        <taxon>Bacteria</taxon>
        <taxon>Pseudomonadati</taxon>
        <taxon>Bacteroidota</taxon>
        <taxon>Cytophagia</taxon>
        <taxon>Cytophagales</taxon>
        <taxon>Cytophagaceae</taxon>
        <taxon>Spirosoma</taxon>
    </lineage>
</organism>
<protein>
    <recommendedName>
        <fullName evidence="1">Nucleotide modification associated domain-containing protein</fullName>
    </recommendedName>
</protein>